<feature type="domain" description="AAA" evidence="16">
    <location>
        <begin position="525"/>
        <end position="648"/>
    </location>
</feature>
<dbReference type="SUPFAM" id="SSF52540">
    <property type="entry name" value="P-loop containing nucleoside triphosphate hydrolases"/>
    <property type="match status" value="1"/>
</dbReference>
<dbReference type="NCBIfam" id="TIGR01007">
    <property type="entry name" value="eps_fam"/>
    <property type="match status" value="1"/>
</dbReference>
<name>A0A2Y9U083_9GAMM</name>
<comment type="similarity">
    <text evidence="2">Belongs to the etk/wzc family.</text>
</comment>
<feature type="transmembrane region" description="Helical" evidence="14">
    <location>
        <begin position="32"/>
        <end position="51"/>
    </location>
</feature>
<dbReference type="Gene3D" id="3.40.50.300">
    <property type="entry name" value="P-loop containing nucleotide triphosphate hydrolases"/>
    <property type="match status" value="1"/>
</dbReference>
<evidence type="ECO:0000256" key="10">
    <source>
        <dbReference type="ARBA" id="ARBA00022989"/>
    </source>
</evidence>
<evidence type="ECO:0000256" key="11">
    <source>
        <dbReference type="ARBA" id="ARBA00023136"/>
    </source>
</evidence>
<keyword evidence="19" id="KW-1185">Reference proteome</keyword>
<evidence type="ECO:0000256" key="1">
    <source>
        <dbReference type="ARBA" id="ARBA00004429"/>
    </source>
</evidence>
<organism evidence="18 19">
    <name type="scientific">Limnobaculum parvum</name>
    <dbReference type="NCBI Taxonomy" id="2172103"/>
    <lineage>
        <taxon>Bacteria</taxon>
        <taxon>Pseudomonadati</taxon>
        <taxon>Pseudomonadota</taxon>
        <taxon>Gammaproteobacteria</taxon>
        <taxon>Enterobacterales</taxon>
        <taxon>Budviciaceae</taxon>
        <taxon>Limnobaculum</taxon>
    </lineage>
</organism>
<evidence type="ECO:0000256" key="9">
    <source>
        <dbReference type="ARBA" id="ARBA00022840"/>
    </source>
</evidence>
<feature type="domain" description="Tyrosine-protein kinase G-rich" evidence="17">
    <location>
        <begin position="367"/>
        <end position="447"/>
    </location>
</feature>
<comment type="subcellular location">
    <subcellularLocation>
        <location evidence="1">Cell inner membrane</location>
        <topology evidence="1">Multi-pass membrane protein</topology>
    </subcellularLocation>
</comment>
<evidence type="ECO:0000256" key="6">
    <source>
        <dbReference type="ARBA" id="ARBA00022692"/>
    </source>
</evidence>
<evidence type="ECO:0000259" key="17">
    <source>
        <dbReference type="Pfam" id="PF13807"/>
    </source>
</evidence>
<evidence type="ECO:0000256" key="4">
    <source>
        <dbReference type="ARBA" id="ARBA00022519"/>
    </source>
</evidence>
<sequence length="718" mass="80674">MSENRSALHKNPKEEDEINLGKILGTIIDKKWLLISITILLTLIGAFYSLFATPIYRADVLIQIEKNPTNSLLNSVSEILSSNVIPSTATEMELIKSRMVIGKTVSDLNLDIEVSETYFPIVGEKLSKWLKIRPGQVAISKFDIPEAMYNDEFILTVLPDNQYTLEGNDIDITGKIASLEKSNNISILISDIIAPVGTTFKIKKRDYLTAINNVLLDLSIQDTTKDGGILRLYVTGKDKEKIKKIADSISNNYLQQNVERKSEEAANSLGFLKEQLPLIKKQLEEAEIKLNTFRQTNESVDLTLEAKSILDSMVSITSQLNEVTFKEAEISKLYTKEHPAYRSLLEKKDTLLQEKERLNKSVTNMPKTQQEILRLTRDVQSGQEIYMLLLNKQQELNINKASTVGNARIVDKAITQPEKIKPKSLLIIAISFIAGIFLSILIIFIQELFRRTINDSSQLENTGINIYANIPLSKNLKNKNRSLIKQPQTDSTTLLAIEQETDLAVEAIRSLRTSLHFAMLDASNRILMITGATSGIGKSFISSNLSVVVAQSGVRVLLIDADMRKGGLHKLFKISMENGLSDILSNKKEIEKCVYKTKTNGLDFIPRGSIPPNPSELLMNKYFSSFIEWAGTNYDLIIFDTPPILATTDSMIIGRYSGTNLLVARFEHSSVREVEMSLKRFEQNGLTIKGLVLNAVQQRASKYYGDGIFEYYTYKSEK</sequence>
<accession>A0A2Y9U083</accession>
<evidence type="ECO:0000259" key="15">
    <source>
        <dbReference type="Pfam" id="PF02706"/>
    </source>
</evidence>
<evidence type="ECO:0000256" key="5">
    <source>
        <dbReference type="ARBA" id="ARBA00022679"/>
    </source>
</evidence>
<feature type="domain" description="Polysaccharide chain length determinant N-terminal" evidence="15">
    <location>
        <begin position="16"/>
        <end position="108"/>
    </location>
</feature>
<dbReference type="InterPro" id="IPR005702">
    <property type="entry name" value="Wzc-like_C"/>
</dbReference>
<dbReference type="KEGG" id="lpv:HYN51_11660"/>
<evidence type="ECO:0000313" key="19">
    <source>
        <dbReference type="Proteomes" id="UP000244908"/>
    </source>
</evidence>
<dbReference type="OrthoDB" id="9775724at2"/>
<keyword evidence="12" id="KW-0829">Tyrosine-protein kinase</keyword>
<dbReference type="InterPro" id="IPR050445">
    <property type="entry name" value="Bact_polysacc_biosynth/exp"/>
</dbReference>
<dbReference type="GO" id="GO:0042802">
    <property type="term" value="F:identical protein binding"/>
    <property type="evidence" value="ECO:0007669"/>
    <property type="project" value="UniProtKB-ARBA"/>
</dbReference>
<dbReference type="Pfam" id="PF13807">
    <property type="entry name" value="GNVR"/>
    <property type="match status" value="1"/>
</dbReference>
<keyword evidence="4" id="KW-0997">Cell inner membrane</keyword>
<evidence type="ECO:0000313" key="18">
    <source>
        <dbReference type="EMBL" id="AWH89151.1"/>
    </source>
</evidence>
<evidence type="ECO:0000256" key="3">
    <source>
        <dbReference type="ARBA" id="ARBA00022475"/>
    </source>
</evidence>
<dbReference type="RefSeq" id="WP_108901206.1">
    <property type="nucleotide sequence ID" value="NZ_CP029185.2"/>
</dbReference>
<evidence type="ECO:0000256" key="2">
    <source>
        <dbReference type="ARBA" id="ARBA00008883"/>
    </source>
</evidence>
<evidence type="ECO:0000256" key="13">
    <source>
        <dbReference type="ARBA" id="ARBA00053015"/>
    </source>
</evidence>
<keyword evidence="6 14" id="KW-0812">Transmembrane</keyword>
<dbReference type="PANTHER" id="PTHR32309">
    <property type="entry name" value="TYROSINE-PROTEIN KINASE"/>
    <property type="match status" value="1"/>
</dbReference>
<dbReference type="Pfam" id="PF23607">
    <property type="entry name" value="WZC_N"/>
    <property type="match status" value="1"/>
</dbReference>
<dbReference type="EMBL" id="CP029185">
    <property type="protein sequence ID" value="AWH89151.1"/>
    <property type="molecule type" value="Genomic_DNA"/>
</dbReference>
<evidence type="ECO:0000256" key="8">
    <source>
        <dbReference type="ARBA" id="ARBA00022777"/>
    </source>
</evidence>
<dbReference type="AlphaFoldDB" id="A0A2Y9U083"/>
<dbReference type="GO" id="GO:0004715">
    <property type="term" value="F:non-membrane spanning protein tyrosine kinase activity"/>
    <property type="evidence" value="ECO:0007669"/>
    <property type="project" value="UniProtKB-EC"/>
</dbReference>
<keyword evidence="9" id="KW-0067">ATP-binding</keyword>
<dbReference type="InterPro" id="IPR025669">
    <property type="entry name" value="AAA_dom"/>
</dbReference>
<keyword evidence="10 14" id="KW-1133">Transmembrane helix</keyword>
<reference evidence="18 19" key="1">
    <citation type="journal article" date="2019" name="Int. J. Syst. Evol. Microbiol.">
        <title>Limnobaculum parvum gen. nov., sp. nov., isolated from a freshwater lake.</title>
        <authorList>
            <person name="Baek C."/>
            <person name="Shin S.K."/>
            <person name="Yi H."/>
        </authorList>
    </citation>
    <scope>NUCLEOTIDE SEQUENCE [LARGE SCALE GENOMIC DNA]</scope>
    <source>
        <strain evidence="18 19">HYN0051</strain>
    </source>
</reference>
<dbReference type="InterPro" id="IPR027417">
    <property type="entry name" value="P-loop_NTPase"/>
</dbReference>
<keyword evidence="7" id="KW-0547">Nucleotide-binding</keyword>
<evidence type="ECO:0000259" key="16">
    <source>
        <dbReference type="Pfam" id="PF13614"/>
    </source>
</evidence>
<feature type="transmembrane region" description="Helical" evidence="14">
    <location>
        <begin position="425"/>
        <end position="445"/>
    </location>
</feature>
<dbReference type="GO" id="GO:0005524">
    <property type="term" value="F:ATP binding"/>
    <property type="evidence" value="ECO:0007669"/>
    <property type="project" value="UniProtKB-KW"/>
</dbReference>
<dbReference type="Pfam" id="PF02706">
    <property type="entry name" value="Wzz"/>
    <property type="match status" value="1"/>
</dbReference>
<keyword evidence="8 18" id="KW-0418">Kinase</keyword>
<proteinExistence type="inferred from homology"/>
<dbReference type="CDD" id="cd05387">
    <property type="entry name" value="BY-kinase"/>
    <property type="match status" value="1"/>
</dbReference>
<dbReference type="EC" id="2.7.10.2" evidence="18"/>
<dbReference type="InterPro" id="IPR032807">
    <property type="entry name" value="GNVR"/>
</dbReference>
<evidence type="ECO:0000256" key="14">
    <source>
        <dbReference type="SAM" id="Phobius"/>
    </source>
</evidence>
<dbReference type="Pfam" id="PF13614">
    <property type="entry name" value="AAA_31"/>
    <property type="match status" value="1"/>
</dbReference>
<comment type="catalytic activity">
    <reaction evidence="13">
        <text>L-tyrosyl-[protein] + ATP = O-phospho-L-tyrosyl-[protein] + ADP + H(+)</text>
        <dbReference type="Rhea" id="RHEA:10596"/>
        <dbReference type="Rhea" id="RHEA-COMP:10136"/>
        <dbReference type="Rhea" id="RHEA-COMP:20101"/>
        <dbReference type="ChEBI" id="CHEBI:15378"/>
        <dbReference type="ChEBI" id="CHEBI:30616"/>
        <dbReference type="ChEBI" id="CHEBI:46858"/>
        <dbReference type="ChEBI" id="CHEBI:61978"/>
        <dbReference type="ChEBI" id="CHEBI:456216"/>
    </reaction>
</comment>
<keyword evidence="11 14" id="KW-0472">Membrane</keyword>
<keyword evidence="5 18" id="KW-0808">Transferase</keyword>
<dbReference type="GO" id="GO:0005886">
    <property type="term" value="C:plasma membrane"/>
    <property type="evidence" value="ECO:0007669"/>
    <property type="project" value="UniProtKB-SubCell"/>
</dbReference>
<dbReference type="Proteomes" id="UP000244908">
    <property type="component" value="Chromosome"/>
</dbReference>
<evidence type="ECO:0000256" key="12">
    <source>
        <dbReference type="ARBA" id="ARBA00023137"/>
    </source>
</evidence>
<protein>
    <submittedName>
        <fullName evidence="18">Tyrosine-protein kinase</fullName>
        <ecNumber evidence="18">2.7.10.2</ecNumber>
    </submittedName>
</protein>
<gene>
    <name evidence="18" type="ORF">HYN51_11660</name>
</gene>
<evidence type="ECO:0000256" key="7">
    <source>
        <dbReference type="ARBA" id="ARBA00022741"/>
    </source>
</evidence>
<dbReference type="FunFam" id="3.40.50.300:FF:000527">
    <property type="entry name" value="Tyrosine-protein kinase etk"/>
    <property type="match status" value="1"/>
</dbReference>
<dbReference type="InterPro" id="IPR003856">
    <property type="entry name" value="LPS_length_determ_N"/>
</dbReference>
<dbReference type="PANTHER" id="PTHR32309:SF32">
    <property type="entry name" value="TYROSINE-PROTEIN KINASE ETK-RELATED"/>
    <property type="match status" value="1"/>
</dbReference>
<keyword evidence="3" id="KW-1003">Cell membrane</keyword>